<evidence type="ECO:0000313" key="1">
    <source>
        <dbReference type="EMBL" id="SNU90932.1"/>
    </source>
</evidence>
<dbReference type="AlphaFoldDB" id="A0A239T0C4"/>
<protein>
    <submittedName>
        <fullName evidence="1">Uncharacterized protein</fullName>
    </submittedName>
</protein>
<dbReference type="KEGG" id="smen:SAMEA4412692_2065"/>
<accession>A0A239T0C4</accession>
<organism evidence="1 2">
    <name type="scientific">Streptococcus merionis</name>
    <dbReference type="NCBI Taxonomy" id="400065"/>
    <lineage>
        <taxon>Bacteria</taxon>
        <taxon>Bacillati</taxon>
        <taxon>Bacillota</taxon>
        <taxon>Bacilli</taxon>
        <taxon>Lactobacillales</taxon>
        <taxon>Streptococcaceae</taxon>
        <taxon>Streptococcus</taxon>
    </lineage>
</organism>
<gene>
    <name evidence="1" type="ORF">SAMEA4412692_02065</name>
</gene>
<reference evidence="1 2" key="1">
    <citation type="submission" date="2017-06" db="EMBL/GenBank/DDBJ databases">
        <authorList>
            <consortium name="Pathogen Informatics"/>
        </authorList>
    </citation>
    <scope>NUCLEOTIDE SEQUENCE [LARGE SCALE GENOMIC DNA]</scope>
    <source>
        <strain evidence="1 2">NCTC13788</strain>
    </source>
</reference>
<dbReference type="EMBL" id="LT906439">
    <property type="protein sequence ID" value="SNU90932.1"/>
    <property type="molecule type" value="Genomic_DNA"/>
</dbReference>
<dbReference type="Proteomes" id="UP000215185">
    <property type="component" value="Chromosome 1"/>
</dbReference>
<sequence>MGLLPARTAVLNYMSTVDEADTQQVMLALKSQYGREKQFTEPLFLEHLMSLECNGYLEQTGYDLDELGNLRIRYKITEDGQSAVEKYVVKEFRH</sequence>
<dbReference type="OrthoDB" id="1683105at2"/>
<dbReference type="STRING" id="1123308.GCA_000380085_02112"/>
<name>A0A239T0C4_9STRE</name>
<proteinExistence type="predicted"/>
<dbReference type="eggNOG" id="ENOG5032RJM">
    <property type="taxonomic scope" value="Bacteria"/>
</dbReference>
<dbReference type="RefSeq" id="WP_018374661.1">
    <property type="nucleotide sequence ID" value="NZ_LT906439.1"/>
</dbReference>
<evidence type="ECO:0000313" key="2">
    <source>
        <dbReference type="Proteomes" id="UP000215185"/>
    </source>
</evidence>
<keyword evidence="2" id="KW-1185">Reference proteome</keyword>